<accession>A0A956RR37</accession>
<reference evidence="1" key="1">
    <citation type="submission" date="2020-04" db="EMBL/GenBank/DDBJ databases">
        <authorList>
            <person name="Zhang T."/>
        </authorList>
    </citation>
    <scope>NUCLEOTIDE SEQUENCE</scope>
    <source>
        <strain evidence="1">HKST-UBA01</strain>
    </source>
</reference>
<dbReference type="Proteomes" id="UP000697710">
    <property type="component" value="Unassembled WGS sequence"/>
</dbReference>
<proteinExistence type="predicted"/>
<evidence type="ECO:0000313" key="2">
    <source>
        <dbReference type="Proteomes" id="UP000697710"/>
    </source>
</evidence>
<protein>
    <submittedName>
        <fullName evidence="1">Uncharacterized protein</fullName>
    </submittedName>
</protein>
<dbReference type="EMBL" id="JAGQHR010000597">
    <property type="protein sequence ID" value="MCA9729177.1"/>
    <property type="molecule type" value="Genomic_DNA"/>
</dbReference>
<gene>
    <name evidence="1" type="ORF">KC729_15925</name>
</gene>
<feature type="non-terminal residue" evidence="1">
    <location>
        <position position="414"/>
    </location>
</feature>
<dbReference type="AlphaFoldDB" id="A0A956RR37"/>
<organism evidence="1 2">
    <name type="scientific">Eiseniibacteriota bacterium</name>
    <dbReference type="NCBI Taxonomy" id="2212470"/>
    <lineage>
        <taxon>Bacteria</taxon>
        <taxon>Candidatus Eiseniibacteriota</taxon>
    </lineage>
</organism>
<evidence type="ECO:0000313" key="1">
    <source>
        <dbReference type="EMBL" id="MCA9729177.1"/>
    </source>
</evidence>
<sequence>MKTGTGGKGTRRHGVPSVLGVLALGALAILGVRVRAEAIPSAHWQEWRAQWDRTIPADDVLAVSRLAATRDSVLEELSAALAKGLEAGPPDPVDRSWLYDRILDGVVGDDPRFLPVLRHPATPGLAPGLDPAGGWTLAAMLALTEHGPPESVLAWNRHAVKDVDDLPFLHLLSVEAELAAGDSSAAGSLATRILADGNWPRWTEEPLREAQILAALAAGDVRASTMLRDYARAFAVGPWYLTNARRVELLAGHSVRADSLAWEMARQYPASAAARRILETSVPLDDGSAWSARLASGRLRTLLTVAEAHGGLDRFTAIGERLSGDLSVAGRDSLALRMARLGYRARRYADLLRVVEGARSRWIPSVPRRAEWAQIVGRAYRNAGQVDSMEVWFSVVERTGDPSLVATTLYEWGR</sequence>
<comment type="caution">
    <text evidence="1">The sequence shown here is derived from an EMBL/GenBank/DDBJ whole genome shotgun (WGS) entry which is preliminary data.</text>
</comment>
<name>A0A956RR37_UNCEI</name>
<reference evidence="1" key="2">
    <citation type="journal article" date="2021" name="Microbiome">
        <title>Successional dynamics and alternative stable states in a saline activated sludge microbial community over 9 years.</title>
        <authorList>
            <person name="Wang Y."/>
            <person name="Ye J."/>
            <person name="Ju F."/>
            <person name="Liu L."/>
            <person name="Boyd J.A."/>
            <person name="Deng Y."/>
            <person name="Parks D.H."/>
            <person name="Jiang X."/>
            <person name="Yin X."/>
            <person name="Woodcroft B.J."/>
            <person name="Tyson G.W."/>
            <person name="Hugenholtz P."/>
            <person name="Polz M.F."/>
            <person name="Zhang T."/>
        </authorList>
    </citation>
    <scope>NUCLEOTIDE SEQUENCE</scope>
    <source>
        <strain evidence="1">HKST-UBA01</strain>
    </source>
</reference>